<comment type="caution">
    <text evidence="2">The sequence shown here is derived from an EMBL/GenBank/DDBJ whole genome shotgun (WGS) entry which is preliminary data.</text>
</comment>
<evidence type="ECO:0000313" key="3">
    <source>
        <dbReference type="Proteomes" id="UP000299102"/>
    </source>
</evidence>
<accession>A0A4C1Y8W9</accession>
<protein>
    <submittedName>
        <fullName evidence="2">Uncharacterized protein</fullName>
    </submittedName>
</protein>
<dbReference type="EMBL" id="BGZK01001154">
    <property type="protein sequence ID" value="GBP72711.1"/>
    <property type="molecule type" value="Genomic_DNA"/>
</dbReference>
<evidence type="ECO:0000313" key="2">
    <source>
        <dbReference type="EMBL" id="GBP72711.1"/>
    </source>
</evidence>
<dbReference type="Proteomes" id="UP000299102">
    <property type="component" value="Unassembled WGS sequence"/>
</dbReference>
<dbReference type="AlphaFoldDB" id="A0A4C1Y8W9"/>
<evidence type="ECO:0000256" key="1">
    <source>
        <dbReference type="SAM" id="MobiDB-lite"/>
    </source>
</evidence>
<reference evidence="2 3" key="1">
    <citation type="journal article" date="2019" name="Commun. Biol.">
        <title>The bagworm genome reveals a unique fibroin gene that provides high tensile strength.</title>
        <authorList>
            <person name="Kono N."/>
            <person name="Nakamura H."/>
            <person name="Ohtoshi R."/>
            <person name="Tomita M."/>
            <person name="Numata K."/>
            <person name="Arakawa K."/>
        </authorList>
    </citation>
    <scope>NUCLEOTIDE SEQUENCE [LARGE SCALE GENOMIC DNA]</scope>
</reference>
<organism evidence="2 3">
    <name type="scientific">Eumeta variegata</name>
    <name type="common">Bagworm moth</name>
    <name type="synonym">Eumeta japonica</name>
    <dbReference type="NCBI Taxonomy" id="151549"/>
    <lineage>
        <taxon>Eukaryota</taxon>
        <taxon>Metazoa</taxon>
        <taxon>Ecdysozoa</taxon>
        <taxon>Arthropoda</taxon>
        <taxon>Hexapoda</taxon>
        <taxon>Insecta</taxon>
        <taxon>Pterygota</taxon>
        <taxon>Neoptera</taxon>
        <taxon>Endopterygota</taxon>
        <taxon>Lepidoptera</taxon>
        <taxon>Glossata</taxon>
        <taxon>Ditrysia</taxon>
        <taxon>Tineoidea</taxon>
        <taxon>Psychidae</taxon>
        <taxon>Oiketicinae</taxon>
        <taxon>Eumeta</taxon>
    </lineage>
</organism>
<keyword evidence="3" id="KW-1185">Reference proteome</keyword>
<name>A0A4C1Y8W9_EUMVA</name>
<feature type="region of interest" description="Disordered" evidence="1">
    <location>
        <begin position="50"/>
        <end position="74"/>
    </location>
</feature>
<feature type="compositionally biased region" description="Basic and acidic residues" evidence="1">
    <location>
        <begin position="51"/>
        <end position="62"/>
    </location>
</feature>
<gene>
    <name evidence="2" type="ORF">EVAR_43447_1</name>
</gene>
<proteinExistence type="predicted"/>
<feature type="compositionally biased region" description="Low complexity" evidence="1">
    <location>
        <begin position="65"/>
        <end position="74"/>
    </location>
</feature>
<sequence length="94" mass="10163">MEIPCTATTGPTVSCAYDVPWWCLCGDTTVEIQQLVPGGTIPRSVTPDVLEIDRPNRPHGETEYEGGPTTTKTTEPMECFAAPQKSSVSQLLSH</sequence>